<evidence type="ECO:0000256" key="1">
    <source>
        <dbReference type="SAM" id="MobiDB-lite"/>
    </source>
</evidence>
<organism evidence="2">
    <name type="scientific">Lepeophtheirus salmonis</name>
    <name type="common">Salmon louse</name>
    <name type="synonym">Caligus salmonis</name>
    <dbReference type="NCBI Taxonomy" id="72036"/>
    <lineage>
        <taxon>Eukaryota</taxon>
        <taxon>Metazoa</taxon>
        <taxon>Ecdysozoa</taxon>
        <taxon>Arthropoda</taxon>
        <taxon>Crustacea</taxon>
        <taxon>Multicrustacea</taxon>
        <taxon>Hexanauplia</taxon>
        <taxon>Copepoda</taxon>
        <taxon>Siphonostomatoida</taxon>
        <taxon>Caligidae</taxon>
        <taxon>Lepeophtheirus</taxon>
    </lineage>
</organism>
<evidence type="ECO:0000313" key="2">
    <source>
        <dbReference type="EMBL" id="CDW36146.1"/>
    </source>
</evidence>
<accession>A0A0K2UEM1</accession>
<proteinExistence type="predicted"/>
<feature type="non-terminal residue" evidence="2">
    <location>
        <position position="1"/>
    </location>
</feature>
<reference evidence="2" key="1">
    <citation type="submission" date="2014-05" db="EMBL/GenBank/DDBJ databases">
        <authorList>
            <person name="Chronopoulou M."/>
        </authorList>
    </citation>
    <scope>NUCLEOTIDE SEQUENCE</scope>
    <source>
        <tissue evidence="2">Whole organism</tissue>
    </source>
</reference>
<sequence>HLQSQYQSSQKGKVSHRNVRPKGQSKLQSLTSLDDLLFHLVQRTYLFLPPLLLFYSKLLDILPQPSC</sequence>
<protein>
    <submittedName>
        <fullName evidence="2">Uncharacterized protein</fullName>
    </submittedName>
</protein>
<feature type="region of interest" description="Disordered" evidence="1">
    <location>
        <begin position="1"/>
        <end position="25"/>
    </location>
</feature>
<dbReference type="AlphaFoldDB" id="A0A0K2UEM1"/>
<dbReference type="EMBL" id="HACA01018785">
    <property type="protein sequence ID" value="CDW36146.1"/>
    <property type="molecule type" value="Transcribed_RNA"/>
</dbReference>
<feature type="compositionally biased region" description="Polar residues" evidence="1">
    <location>
        <begin position="1"/>
        <end position="12"/>
    </location>
</feature>
<name>A0A0K2UEM1_LEPSM</name>